<dbReference type="Proteomes" id="UP001469553">
    <property type="component" value="Unassembled WGS sequence"/>
</dbReference>
<evidence type="ECO:0008006" key="3">
    <source>
        <dbReference type="Google" id="ProtNLM"/>
    </source>
</evidence>
<protein>
    <recommendedName>
        <fullName evidence="3">Secreted protein</fullName>
    </recommendedName>
</protein>
<reference evidence="1 2" key="1">
    <citation type="submission" date="2021-06" db="EMBL/GenBank/DDBJ databases">
        <authorList>
            <person name="Palmer J.M."/>
        </authorList>
    </citation>
    <scope>NUCLEOTIDE SEQUENCE [LARGE SCALE GENOMIC DNA]</scope>
    <source>
        <strain evidence="1 2">AS_MEX2019</strain>
        <tissue evidence="1">Muscle</tissue>
    </source>
</reference>
<evidence type="ECO:0000313" key="1">
    <source>
        <dbReference type="EMBL" id="MEQ2297563.1"/>
    </source>
</evidence>
<proteinExistence type="predicted"/>
<organism evidence="1 2">
    <name type="scientific">Ameca splendens</name>
    <dbReference type="NCBI Taxonomy" id="208324"/>
    <lineage>
        <taxon>Eukaryota</taxon>
        <taxon>Metazoa</taxon>
        <taxon>Chordata</taxon>
        <taxon>Craniata</taxon>
        <taxon>Vertebrata</taxon>
        <taxon>Euteleostomi</taxon>
        <taxon>Actinopterygii</taxon>
        <taxon>Neopterygii</taxon>
        <taxon>Teleostei</taxon>
        <taxon>Neoteleostei</taxon>
        <taxon>Acanthomorphata</taxon>
        <taxon>Ovalentaria</taxon>
        <taxon>Atherinomorphae</taxon>
        <taxon>Cyprinodontiformes</taxon>
        <taxon>Goodeidae</taxon>
        <taxon>Ameca</taxon>
    </lineage>
</organism>
<gene>
    <name evidence="1" type="ORF">AMECASPLE_035911</name>
</gene>
<comment type="caution">
    <text evidence="1">The sequence shown here is derived from an EMBL/GenBank/DDBJ whole genome shotgun (WGS) entry which is preliminary data.</text>
</comment>
<sequence length="108" mass="11866">MCPWSVQEFYLFFVSQQSIRCRYLSGLLSPALLSPELVVAALSKVLLGFWLLVRADWASASPDVAPNEVCLEDSGLLCVSSFKSLSSPASFPCLLEELSPILSNKDYC</sequence>
<name>A0ABV0YUL3_9TELE</name>
<keyword evidence="2" id="KW-1185">Reference proteome</keyword>
<evidence type="ECO:0000313" key="2">
    <source>
        <dbReference type="Proteomes" id="UP001469553"/>
    </source>
</evidence>
<dbReference type="EMBL" id="JAHRIP010043121">
    <property type="protein sequence ID" value="MEQ2297563.1"/>
    <property type="molecule type" value="Genomic_DNA"/>
</dbReference>
<accession>A0ABV0YUL3</accession>